<evidence type="ECO:0000256" key="10">
    <source>
        <dbReference type="ARBA" id="ARBA00022741"/>
    </source>
</evidence>
<dbReference type="GO" id="GO:0004636">
    <property type="term" value="F:phosphoribosyl-ATP diphosphatase activity"/>
    <property type="evidence" value="ECO:0007669"/>
    <property type="project" value="UniProtKB-UniRule"/>
</dbReference>
<dbReference type="OrthoDB" id="9795769at2"/>
<gene>
    <name evidence="15" type="primary">hisI</name>
    <name evidence="15" type="synonym">hisIE</name>
    <name evidence="17" type="ORF">KKC1_07160</name>
</gene>
<protein>
    <recommendedName>
        <fullName evidence="15">Histidine biosynthesis bifunctional protein HisIE</fullName>
    </recommendedName>
    <domain>
        <recommendedName>
            <fullName evidence="15">Phosphoribosyl-AMP cyclohydrolase</fullName>
            <shortName evidence="15">PRA-CH</shortName>
            <ecNumber evidence="15">3.5.4.19</ecNumber>
        </recommendedName>
    </domain>
    <domain>
        <recommendedName>
            <fullName evidence="15">Phosphoribosyl-ATP pyrophosphatase</fullName>
            <shortName evidence="15">PRA-PH</shortName>
            <ecNumber evidence="15">3.6.1.31</ecNumber>
        </recommendedName>
    </domain>
</protein>
<dbReference type="PANTHER" id="PTHR42945:SF1">
    <property type="entry name" value="HISTIDINE BIOSYNTHESIS BIFUNCTIONAL PROTEIN HIS7"/>
    <property type="match status" value="1"/>
</dbReference>
<dbReference type="UniPathway" id="UPA00031">
    <property type="reaction ID" value="UER00007"/>
</dbReference>
<dbReference type="Gene3D" id="3.10.20.810">
    <property type="entry name" value="Phosphoribosyl-AMP cyclohydrolase"/>
    <property type="match status" value="1"/>
</dbReference>
<keyword evidence="8 15" id="KW-0963">Cytoplasm</keyword>
<dbReference type="GO" id="GO:0000105">
    <property type="term" value="P:L-histidine biosynthetic process"/>
    <property type="evidence" value="ECO:0007669"/>
    <property type="project" value="UniProtKB-UniRule"/>
</dbReference>
<evidence type="ECO:0000256" key="1">
    <source>
        <dbReference type="ARBA" id="ARBA00000024"/>
    </source>
</evidence>
<comment type="similarity">
    <text evidence="7 15">In the N-terminal section; belongs to the PRA-CH family.</text>
</comment>
<dbReference type="InterPro" id="IPR002496">
    <property type="entry name" value="PRib_AMP_CycHydrolase_dom"/>
</dbReference>
<dbReference type="EMBL" id="BDGJ01000019">
    <property type="protein sequence ID" value="GAW91555.1"/>
    <property type="molecule type" value="Genomic_DNA"/>
</dbReference>
<dbReference type="Gene3D" id="1.10.287.1080">
    <property type="entry name" value="MazG-like"/>
    <property type="match status" value="1"/>
</dbReference>
<comment type="catalytic activity">
    <reaction evidence="1 15">
        <text>1-(5-phospho-beta-D-ribosyl)-5'-AMP + H2O = 1-(5-phospho-beta-D-ribosyl)-5-[(5-phospho-beta-D-ribosylamino)methylideneamino]imidazole-4-carboxamide</text>
        <dbReference type="Rhea" id="RHEA:20049"/>
        <dbReference type="ChEBI" id="CHEBI:15377"/>
        <dbReference type="ChEBI" id="CHEBI:58435"/>
        <dbReference type="ChEBI" id="CHEBI:59457"/>
        <dbReference type="EC" id="3.5.4.19"/>
    </reaction>
</comment>
<evidence type="ECO:0000256" key="11">
    <source>
        <dbReference type="ARBA" id="ARBA00022801"/>
    </source>
</evidence>
<dbReference type="EC" id="3.5.4.19" evidence="15"/>
<dbReference type="PANTHER" id="PTHR42945">
    <property type="entry name" value="HISTIDINE BIOSYNTHESIS BIFUNCTIONAL PROTEIN"/>
    <property type="match status" value="1"/>
</dbReference>
<dbReference type="GO" id="GO:0005737">
    <property type="term" value="C:cytoplasm"/>
    <property type="evidence" value="ECO:0007669"/>
    <property type="project" value="UniProtKB-SubCell"/>
</dbReference>
<dbReference type="FunFam" id="1.10.287.1080:FF:000002">
    <property type="entry name" value="Histidine biosynthesis bifunctional protein HisIE"/>
    <property type="match status" value="1"/>
</dbReference>
<evidence type="ECO:0000313" key="17">
    <source>
        <dbReference type="EMBL" id="GAW91555.1"/>
    </source>
</evidence>
<feature type="region of interest" description="Phosphoribosyl-AMP cyclohydrolase" evidence="15">
    <location>
        <begin position="1"/>
        <end position="130"/>
    </location>
</feature>
<dbReference type="CDD" id="cd11534">
    <property type="entry name" value="NTP-PPase_HisIE_like"/>
    <property type="match status" value="1"/>
</dbReference>
<reference evidence="18" key="1">
    <citation type="journal article" date="2017" name="Appl. Environ. Microbiol.">
        <title>Genomic analysis of Calderihabitans maritimus KKC1, a thermophilic hydrogenogenic carboxydotrophic bacterium isolated from marine sediment.</title>
        <authorList>
            <person name="Omae K."/>
            <person name="Yoneda Y."/>
            <person name="Fukuyama Y."/>
            <person name="Yoshida T."/>
            <person name="Sako Y."/>
        </authorList>
    </citation>
    <scope>NUCLEOTIDE SEQUENCE [LARGE SCALE GENOMIC DNA]</scope>
    <source>
        <strain evidence="18">KKC1</strain>
    </source>
</reference>
<dbReference type="RefSeq" id="WP_088553075.1">
    <property type="nucleotide sequence ID" value="NZ_BDGJ01000019.1"/>
</dbReference>
<evidence type="ECO:0000256" key="14">
    <source>
        <dbReference type="ARBA" id="ARBA00023268"/>
    </source>
</evidence>
<evidence type="ECO:0000256" key="5">
    <source>
        <dbReference type="ARBA" id="ARBA00005204"/>
    </source>
</evidence>
<dbReference type="HAMAP" id="MF_01021">
    <property type="entry name" value="HisI"/>
    <property type="match status" value="1"/>
</dbReference>
<evidence type="ECO:0000256" key="15">
    <source>
        <dbReference type="HAMAP-Rule" id="MF_01019"/>
    </source>
</evidence>
<dbReference type="NCBIfam" id="NF002747">
    <property type="entry name" value="PRK02759.1"/>
    <property type="match status" value="1"/>
</dbReference>
<evidence type="ECO:0000313" key="18">
    <source>
        <dbReference type="Proteomes" id="UP000197032"/>
    </source>
</evidence>
<dbReference type="FunFam" id="3.10.20.810:FF:000001">
    <property type="entry name" value="Histidine biosynthesis bifunctional protein HisIE"/>
    <property type="match status" value="1"/>
</dbReference>
<dbReference type="NCBIfam" id="NF001611">
    <property type="entry name" value="PRK00400.1-3"/>
    <property type="match status" value="1"/>
</dbReference>
<dbReference type="GO" id="GO:0005524">
    <property type="term" value="F:ATP binding"/>
    <property type="evidence" value="ECO:0007669"/>
    <property type="project" value="UniProtKB-KW"/>
</dbReference>
<dbReference type="Pfam" id="PF01502">
    <property type="entry name" value="PRA-CH"/>
    <property type="match status" value="1"/>
</dbReference>
<dbReference type="GO" id="GO:0004635">
    <property type="term" value="F:phosphoribosyl-AMP cyclohydrolase activity"/>
    <property type="evidence" value="ECO:0007669"/>
    <property type="project" value="UniProtKB-UniRule"/>
</dbReference>
<keyword evidence="9 15" id="KW-0028">Amino-acid biosynthesis</keyword>
<evidence type="ECO:0000256" key="9">
    <source>
        <dbReference type="ARBA" id="ARBA00022605"/>
    </source>
</evidence>
<dbReference type="HAMAP" id="MF_01019">
    <property type="entry name" value="HisIE"/>
    <property type="match status" value="1"/>
</dbReference>
<dbReference type="InterPro" id="IPR026660">
    <property type="entry name" value="PRA-CH"/>
</dbReference>
<proteinExistence type="inferred from homology"/>
<dbReference type="NCBIfam" id="TIGR03188">
    <property type="entry name" value="histidine_hisI"/>
    <property type="match status" value="1"/>
</dbReference>
<dbReference type="HAMAP" id="MF_01020">
    <property type="entry name" value="HisE"/>
    <property type="match status" value="1"/>
</dbReference>
<comment type="similarity">
    <text evidence="6 15">In the C-terminal section; belongs to the PRA-PH family.</text>
</comment>
<comment type="subcellular location">
    <subcellularLocation>
        <location evidence="3 15">Cytoplasm</location>
    </subcellularLocation>
</comment>
<dbReference type="Proteomes" id="UP000197032">
    <property type="component" value="Unassembled WGS sequence"/>
</dbReference>
<keyword evidence="12 15" id="KW-0067">ATP-binding</keyword>
<dbReference type="InterPro" id="IPR008179">
    <property type="entry name" value="HisE"/>
</dbReference>
<keyword evidence="10 15" id="KW-0547">Nucleotide-binding</keyword>
<dbReference type="AlphaFoldDB" id="A0A1Z5HQG8"/>
<comment type="pathway">
    <text evidence="4 15">Amino-acid biosynthesis; L-histidine biosynthesis; L-histidine from 5-phospho-alpha-D-ribose 1-diphosphate: step 3/9.</text>
</comment>
<comment type="pathway">
    <text evidence="5 15">Amino-acid biosynthesis; L-histidine biosynthesis; L-histidine from 5-phospho-alpha-D-ribose 1-diphosphate: step 2/9.</text>
</comment>
<feature type="domain" description="Phosphoribosyl-AMP cyclohydrolase" evidence="16">
    <location>
        <begin position="36"/>
        <end position="109"/>
    </location>
</feature>
<sequence>MRLEKVTAEILDRIKFDDRGLVPAIIQDAETSTVLMMAYMNREALEKSLTTGQTWFYSRSRRQLWHKGETSGHYQHIQEVYYDCDADTLLFRVKQEGVACHEGYYSCFHHRVKETGEVETVDSSTGLATILDQLYDLIQERKDKRPEGSYTSYLFNQGQDKILKKLGEEAAEVIIASKNDKREEVIYEVADLLYHLLVLLAYHDISPDEVREELRERRK</sequence>
<keyword evidence="18" id="KW-1185">Reference proteome</keyword>
<evidence type="ECO:0000256" key="7">
    <source>
        <dbReference type="ARBA" id="ARBA00008299"/>
    </source>
</evidence>
<dbReference type="InterPro" id="IPR021130">
    <property type="entry name" value="PRib-ATP_PPHydrolase-like"/>
</dbReference>
<dbReference type="NCBIfam" id="NF000768">
    <property type="entry name" value="PRK00051.1"/>
    <property type="match status" value="1"/>
</dbReference>
<dbReference type="SUPFAM" id="SSF141734">
    <property type="entry name" value="HisI-like"/>
    <property type="match status" value="1"/>
</dbReference>
<keyword evidence="14 15" id="KW-0511">Multifunctional enzyme</keyword>
<comment type="caution">
    <text evidence="17">The sequence shown here is derived from an EMBL/GenBank/DDBJ whole genome shotgun (WGS) entry which is preliminary data.</text>
</comment>
<evidence type="ECO:0000256" key="12">
    <source>
        <dbReference type="ARBA" id="ARBA00022840"/>
    </source>
</evidence>
<accession>A0A1Z5HQG8</accession>
<keyword evidence="13 15" id="KW-0368">Histidine biosynthesis</keyword>
<dbReference type="InterPro" id="IPR038019">
    <property type="entry name" value="PRib_AMP_CycHydrolase_sf"/>
</dbReference>
<comment type="catalytic activity">
    <reaction evidence="2 15">
        <text>1-(5-phospho-beta-D-ribosyl)-ATP + H2O = 1-(5-phospho-beta-D-ribosyl)-5'-AMP + diphosphate + H(+)</text>
        <dbReference type="Rhea" id="RHEA:22828"/>
        <dbReference type="ChEBI" id="CHEBI:15377"/>
        <dbReference type="ChEBI" id="CHEBI:15378"/>
        <dbReference type="ChEBI" id="CHEBI:33019"/>
        <dbReference type="ChEBI" id="CHEBI:59457"/>
        <dbReference type="ChEBI" id="CHEBI:73183"/>
        <dbReference type="EC" id="3.6.1.31"/>
    </reaction>
</comment>
<evidence type="ECO:0000256" key="6">
    <source>
        <dbReference type="ARBA" id="ARBA00007731"/>
    </source>
</evidence>
<feature type="region of interest" description="Phosphoribosyl-ATP pyrophosphohydrolase" evidence="15">
    <location>
        <begin position="131"/>
        <end position="219"/>
    </location>
</feature>
<evidence type="ECO:0000256" key="2">
    <source>
        <dbReference type="ARBA" id="ARBA00001460"/>
    </source>
</evidence>
<evidence type="ECO:0000256" key="8">
    <source>
        <dbReference type="ARBA" id="ARBA00022490"/>
    </source>
</evidence>
<dbReference type="EC" id="3.6.1.31" evidence="15"/>
<organism evidence="17 18">
    <name type="scientific">Calderihabitans maritimus</name>
    <dbReference type="NCBI Taxonomy" id="1246530"/>
    <lineage>
        <taxon>Bacteria</taxon>
        <taxon>Bacillati</taxon>
        <taxon>Bacillota</taxon>
        <taxon>Clostridia</taxon>
        <taxon>Neomoorellales</taxon>
        <taxon>Calderihabitantaceae</taxon>
        <taxon>Calderihabitans</taxon>
    </lineage>
</organism>
<evidence type="ECO:0000256" key="4">
    <source>
        <dbReference type="ARBA" id="ARBA00005169"/>
    </source>
</evidence>
<name>A0A1Z5HQG8_9FIRM</name>
<dbReference type="Pfam" id="PF01503">
    <property type="entry name" value="PRA-PH"/>
    <property type="match status" value="1"/>
</dbReference>
<evidence type="ECO:0000256" key="13">
    <source>
        <dbReference type="ARBA" id="ARBA00023102"/>
    </source>
</evidence>
<dbReference type="SUPFAM" id="SSF101386">
    <property type="entry name" value="all-alpha NTP pyrophosphatases"/>
    <property type="match status" value="1"/>
</dbReference>
<evidence type="ECO:0000256" key="3">
    <source>
        <dbReference type="ARBA" id="ARBA00004496"/>
    </source>
</evidence>
<evidence type="ECO:0000259" key="16">
    <source>
        <dbReference type="Pfam" id="PF01502"/>
    </source>
</evidence>
<keyword evidence="11 15" id="KW-0378">Hydrolase</keyword>
<dbReference type="InterPro" id="IPR023019">
    <property type="entry name" value="His_synth_HisIE"/>
</dbReference>